<organism evidence="1 2">
    <name type="scientific">Ovis ammon polii</name>
    <dbReference type="NCBI Taxonomy" id="230172"/>
    <lineage>
        <taxon>Eukaryota</taxon>
        <taxon>Metazoa</taxon>
        <taxon>Chordata</taxon>
        <taxon>Craniata</taxon>
        <taxon>Vertebrata</taxon>
        <taxon>Euteleostomi</taxon>
        <taxon>Mammalia</taxon>
        <taxon>Eutheria</taxon>
        <taxon>Laurasiatheria</taxon>
        <taxon>Artiodactyla</taxon>
        <taxon>Ruminantia</taxon>
        <taxon>Pecora</taxon>
        <taxon>Bovidae</taxon>
        <taxon>Caprinae</taxon>
        <taxon>Ovis</taxon>
    </lineage>
</organism>
<sequence>MTERLNSSNSEYLQVPRICKRSGASRDKSGIVIINTLAYLLNPRTRSSSRVVVHTTVKIIPAKLVIRPGFTTSIFLYENSIMLCTDVSHEVLQSETALDSVSNLHHQTEEQKFQE</sequence>
<name>A0AAD4UP75_OVIAM</name>
<protein>
    <submittedName>
        <fullName evidence="1">Uncharacterized protein</fullName>
    </submittedName>
</protein>
<gene>
    <name evidence="1" type="ORF">MG293_000010</name>
</gene>
<dbReference type="SUPFAM" id="SSF101690">
    <property type="entry name" value="PAZ domain"/>
    <property type="match status" value="1"/>
</dbReference>
<evidence type="ECO:0000313" key="1">
    <source>
        <dbReference type="EMBL" id="KAI4547680.1"/>
    </source>
</evidence>
<dbReference type="Proteomes" id="UP001214576">
    <property type="component" value="Unassembled WGS sequence"/>
</dbReference>
<keyword evidence="2" id="KW-1185">Reference proteome</keyword>
<reference evidence="1" key="1">
    <citation type="submission" date="2022-03" db="EMBL/GenBank/DDBJ databases">
        <title>Genomic analyses of argali, domestic sheep and their hybrids provide insights into chromosomal evolution, heterosis and genetic basis of agronomic traits.</title>
        <authorList>
            <person name="Li M."/>
        </authorList>
    </citation>
    <scope>NUCLEOTIDE SEQUENCE</scope>
    <source>
        <strain evidence="1">CAU-MHL-2022a</strain>
        <tissue evidence="1">Skin</tissue>
    </source>
</reference>
<dbReference type="InterPro" id="IPR036085">
    <property type="entry name" value="PAZ_dom_sf"/>
</dbReference>
<dbReference type="AlphaFoldDB" id="A0AAD4UP75"/>
<proteinExistence type="predicted"/>
<evidence type="ECO:0000313" key="2">
    <source>
        <dbReference type="Proteomes" id="UP001214576"/>
    </source>
</evidence>
<comment type="caution">
    <text evidence="1">The sequence shown here is derived from an EMBL/GenBank/DDBJ whole genome shotgun (WGS) entry which is preliminary data.</text>
</comment>
<dbReference type="EMBL" id="JAKZEL010000001">
    <property type="protein sequence ID" value="KAI4547680.1"/>
    <property type="molecule type" value="Genomic_DNA"/>
</dbReference>
<accession>A0AAD4UP75</accession>